<name>A0A2S0NBQ7_9HYPH</name>
<accession>A0A2S0NBQ7</accession>
<gene>
    <name evidence="2" type="ORF">C6569_11245</name>
</gene>
<reference evidence="2 3" key="1">
    <citation type="submission" date="2018-03" db="EMBL/GenBank/DDBJ databases">
        <title>Genome sequencing of Phreatobacter sp.</title>
        <authorList>
            <person name="Kim S.-J."/>
            <person name="Heo J."/>
            <person name="Kwon S.-W."/>
        </authorList>
    </citation>
    <scope>NUCLEOTIDE SEQUENCE [LARGE SCALE GENOMIC DNA]</scope>
    <source>
        <strain evidence="2 3">S-12</strain>
    </source>
</reference>
<sequence length="479" mass="50958">MRLFSRIAAGCAALIWAGQGFAADPRTCPVSPDVVAAADLLLVDPRNERRFWRDRFGADAAYLLIRYGELPEAAAASLVNGLAARPKPPQRIEELRLAMLPTAERKAAYLAARTSPLPGPGTLSVLRAFVLDGEADWLFADIARAAAAGAPAQAVGALQVTLARALADLDRDTNLRVAERAEAHGLWTLARDLAAYRGDMEAWLAVVRRSPQPPADARSLAALFAPVWRGSLMPGLARPARDALPADLRAAVDLLDAGRPAGAEGFDTVLDLLGVTPAATILATAMNQTGEPRLGSEVAAPLLKGIRDRQIDPAADGDAIRALILAGTVRVLGAERARTLLASFPGPGDTWPAGNALVTLERSLTRRSLAAYVRGEAPAPPRPPLLSVDFDWSGWLNAAQSIRRGEPAPDSYRIVEAEVLFAAGRHAAALGLLRALGPTDEVRQQAHTMLVALDQRCGGTLWPQAPVSEPLYRFPPRRS</sequence>
<keyword evidence="1" id="KW-0732">Signal</keyword>
<dbReference type="AlphaFoldDB" id="A0A2S0NBQ7"/>
<dbReference type="RefSeq" id="WP_106748933.1">
    <property type="nucleotide sequence ID" value="NZ_CP027668.1"/>
</dbReference>
<dbReference type="OrthoDB" id="8063471at2"/>
<dbReference type="KEGG" id="phr:C6569_11245"/>
<protein>
    <submittedName>
        <fullName evidence="2">Uncharacterized protein</fullName>
    </submittedName>
</protein>
<keyword evidence="3" id="KW-1185">Reference proteome</keyword>
<feature type="signal peptide" evidence="1">
    <location>
        <begin position="1"/>
        <end position="22"/>
    </location>
</feature>
<evidence type="ECO:0000256" key="1">
    <source>
        <dbReference type="SAM" id="SignalP"/>
    </source>
</evidence>
<evidence type="ECO:0000313" key="2">
    <source>
        <dbReference type="EMBL" id="AVO45592.1"/>
    </source>
</evidence>
<evidence type="ECO:0000313" key="3">
    <source>
        <dbReference type="Proteomes" id="UP000237889"/>
    </source>
</evidence>
<organism evidence="2 3">
    <name type="scientific">Phreatobacter cathodiphilus</name>
    <dbReference type="NCBI Taxonomy" id="1868589"/>
    <lineage>
        <taxon>Bacteria</taxon>
        <taxon>Pseudomonadati</taxon>
        <taxon>Pseudomonadota</taxon>
        <taxon>Alphaproteobacteria</taxon>
        <taxon>Hyphomicrobiales</taxon>
        <taxon>Phreatobacteraceae</taxon>
        <taxon>Phreatobacter</taxon>
    </lineage>
</organism>
<dbReference type="Proteomes" id="UP000237889">
    <property type="component" value="Chromosome"/>
</dbReference>
<feature type="chain" id="PRO_5015764024" evidence="1">
    <location>
        <begin position="23"/>
        <end position="479"/>
    </location>
</feature>
<proteinExistence type="predicted"/>
<dbReference type="EMBL" id="CP027668">
    <property type="protein sequence ID" value="AVO45592.1"/>
    <property type="molecule type" value="Genomic_DNA"/>
</dbReference>